<comment type="caution">
    <text evidence="2">The sequence shown here is derived from an EMBL/GenBank/DDBJ whole genome shotgun (WGS) entry which is preliminary data.</text>
</comment>
<reference evidence="3" key="1">
    <citation type="journal article" date="2019" name="Int. J. Syst. Evol. Microbiol.">
        <title>The Global Catalogue of Microorganisms (GCM) 10K type strain sequencing project: providing services to taxonomists for standard genome sequencing and annotation.</title>
        <authorList>
            <consortium name="The Broad Institute Genomics Platform"/>
            <consortium name="The Broad Institute Genome Sequencing Center for Infectious Disease"/>
            <person name="Wu L."/>
            <person name="Ma J."/>
        </authorList>
    </citation>
    <scope>NUCLEOTIDE SEQUENCE [LARGE SCALE GENOMIC DNA]</scope>
    <source>
        <strain evidence="3">ZS-35-S2</strain>
    </source>
</reference>
<dbReference type="RefSeq" id="WP_377425356.1">
    <property type="nucleotide sequence ID" value="NZ_JBHSPR010000020.1"/>
</dbReference>
<evidence type="ECO:0000256" key="1">
    <source>
        <dbReference type="SAM" id="MobiDB-lite"/>
    </source>
</evidence>
<dbReference type="EMBL" id="JBHSPR010000020">
    <property type="protein sequence ID" value="MFC6019419.1"/>
    <property type="molecule type" value="Genomic_DNA"/>
</dbReference>
<feature type="region of interest" description="Disordered" evidence="1">
    <location>
        <begin position="1"/>
        <end position="20"/>
    </location>
</feature>
<protein>
    <recommendedName>
        <fullName evidence="4">Flavin reductase</fullName>
    </recommendedName>
</protein>
<evidence type="ECO:0000313" key="2">
    <source>
        <dbReference type="EMBL" id="MFC6019419.1"/>
    </source>
</evidence>
<keyword evidence="3" id="KW-1185">Reference proteome</keyword>
<dbReference type="Proteomes" id="UP001596203">
    <property type="component" value="Unassembled WGS sequence"/>
</dbReference>
<proteinExistence type="predicted"/>
<sequence length="106" mass="11635">MTAPTGPASEQPYPEGSVTAAGGEPIWRPYARFRAHTATRPAFRCRACGAPWPCQPARLSLLLAYRGDRIGLLVYLAGQLHRALHDLPNLDPAQLSTRFLGWVPRS</sequence>
<organism evidence="2 3">
    <name type="scientific">Plantactinospora solaniradicis</name>
    <dbReference type="NCBI Taxonomy" id="1723736"/>
    <lineage>
        <taxon>Bacteria</taxon>
        <taxon>Bacillati</taxon>
        <taxon>Actinomycetota</taxon>
        <taxon>Actinomycetes</taxon>
        <taxon>Micromonosporales</taxon>
        <taxon>Micromonosporaceae</taxon>
        <taxon>Plantactinospora</taxon>
    </lineage>
</organism>
<name>A0ABW1KER2_9ACTN</name>
<evidence type="ECO:0000313" key="3">
    <source>
        <dbReference type="Proteomes" id="UP001596203"/>
    </source>
</evidence>
<gene>
    <name evidence="2" type="ORF">ACFP2T_24825</name>
</gene>
<accession>A0ABW1KER2</accession>
<evidence type="ECO:0008006" key="4">
    <source>
        <dbReference type="Google" id="ProtNLM"/>
    </source>
</evidence>